<evidence type="ECO:0000313" key="2">
    <source>
        <dbReference type="Proteomes" id="UP000019375"/>
    </source>
</evidence>
<accession>A0A8J2TBK9</accession>
<dbReference type="AlphaFoldDB" id="A0A8J2TBK9"/>
<dbReference type="SUPFAM" id="SSF103657">
    <property type="entry name" value="BAR/IMD domain-like"/>
    <property type="match status" value="1"/>
</dbReference>
<dbReference type="InterPro" id="IPR046982">
    <property type="entry name" value="BIN3/RVS161-like"/>
</dbReference>
<dbReference type="EMBL" id="HG316464">
    <property type="protein sequence ID" value="CDF91471.1"/>
    <property type="molecule type" value="Genomic_DNA"/>
</dbReference>
<dbReference type="GO" id="GO:0008289">
    <property type="term" value="F:lipid binding"/>
    <property type="evidence" value="ECO:0007669"/>
    <property type="project" value="TreeGrafter"/>
</dbReference>
<dbReference type="OrthoDB" id="4062681at2759"/>
<dbReference type="Proteomes" id="UP000019375">
    <property type="component" value="Unassembled WGS sequence"/>
</dbReference>
<name>A0A8J2TBK9_ZYGB2</name>
<evidence type="ECO:0000313" key="1">
    <source>
        <dbReference type="EMBL" id="CDF91471.1"/>
    </source>
</evidence>
<dbReference type="GO" id="GO:0015629">
    <property type="term" value="C:actin cytoskeleton"/>
    <property type="evidence" value="ECO:0007669"/>
    <property type="project" value="TreeGrafter"/>
</dbReference>
<reference evidence="2" key="1">
    <citation type="journal article" date="2013" name="Genome Announc.">
        <title>Genome sequence of the food spoilage yeast Zygosaccharomyces bailii CLIB 213(T).</title>
        <authorList>
            <person name="Galeote V."/>
            <person name="Bigey F."/>
            <person name="Devillers H."/>
            <person name="Neuveglise C."/>
            <person name="Dequin S."/>
        </authorList>
    </citation>
    <scope>NUCLEOTIDE SEQUENCE [LARGE SCALE GENOMIC DNA]</scope>
    <source>
        <strain evidence="2">CLIB 213 / ATCC 58445 / CBS 680 / CCRC 21525 / NBRC 1098 / NCYC 1416 / NRRL Y-2227</strain>
    </source>
</reference>
<dbReference type="Gene3D" id="1.20.1270.60">
    <property type="entry name" value="Arfaptin homology (AH) domain/BAR domain"/>
    <property type="match status" value="1"/>
</dbReference>
<proteinExistence type="predicted"/>
<dbReference type="GO" id="GO:0097320">
    <property type="term" value="P:plasma membrane tubulation"/>
    <property type="evidence" value="ECO:0007669"/>
    <property type="project" value="TreeGrafter"/>
</dbReference>
<organism evidence="1 2">
    <name type="scientific">Zygosaccharomyces bailii (strain CLIB 213 / ATCC 58445 / CBS 680 / BCRC 21525 / NBRC 1098 / NCYC 1416 / NRRL Y-2227)</name>
    <dbReference type="NCBI Taxonomy" id="1333698"/>
    <lineage>
        <taxon>Eukaryota</taxon>
        <taxon>Fungi</taxon>
        <taxon>Dikarya</taxon>
        <taxon>Ascomycota</taxon>
        <taxon>Saccharomycotina</taxon>
        <taxon>Saccharomycetes</taxon>
        <taxon>Saccharomycetales</taxon>
        <taxon>Saccharomycetaceae</taxon>
        <taxon>Zygosaccharomyces</taxon>
    </lineage>
</organism>
<dbReference type="GO" id="GO:0031097">
    <property type="term" value="C:medial cortex"/>
    <property type="evidence" value="ECO:0007669"/>
    <property type="project" value="TreeGrafter"/>
</dbReference>
<dbReference type="PANTHER" id="PTHR47174:SF1">
    <property type="entry name" value="REDUCED VIABILITY UPON STARVATION PROTEIN 167"/>
    <property type="match status" value="1"/>
</dbReference>
<dbReference type="GO" id="GO:0051666">
    <property type="term" value="P:actin cortical patch localization"/>
    <property type="evidence" value="ECO:0007669"/>
    <property type="project" value="InterPro"/>
</dbReference>
<dbReference type="GO" id="GO:0043332">
    <property type="term" value="C:mating projection tip"/>
    <property type="evidence" value="ECO:0007669"/>
    <property type="project" value="TreeGrafter"/>
</dbReference>
<keyword evidence="2" id="KW-1185">Reference proteome</keyword>
<dbReference type="InterPro" id="IPR027267">
    <property type="entry name" value="AH/BAR_dom_sf"/>
</dbReference>
<protein>
    <submittedName>
        <fullName evidence="1">ZYBA0S11-03598g1_1</fullName>
    </submittedName>
</protein>
<gene>
    <name evidence="1" type="ORF">BN860_03598g</name>
</gene>
<sequence>MVPKCERQADYESYSPSYYSAKSPDSQMVDPEFNKLLFNFQYVATNTEALYHACEQYKRSLRCFFSESAKMFELFHELLVERDLTISHPPSPNAPEYNGQDSFETPFLLRTPANSSTTGDSPLDIGRLRRQMLVIARRAEQDLLFFENSVQGPLAKLIKMSYNVKRISSRRDAANAEWGQLAARHHDQIRSRTASGNNRQQIEPGLVKRLQGALAKYEALNEMCKDGLKNYLRLLSELFRDWFRNYYYTVLRIAYALHHFSWSIPEFRKIGVSHGTCPNESNNTYVTASSVATAQLCQEFHALHDAAAKQVATLFQGAPNSTSFAD</sequence>
<dbReference type="GO" id="GO:1990528">
    <property type="term" value="C:Rvs161p-Rvs167p complex"/>
    <property type="evidence" value="ECO:0007669"/>
    <property type="project" value="TreeGrafter"/>
</dbReference>
<dbReference type="GO" id="GO:0006897">
    <property type="term" value="P:endocytosis"/>
    <property type="evidence" value="ECO:0007669"/>
    <property type="project" value="InterPro"/>
</dbReference>
<dbReference type="PANTHER" id="PTHR47174">
    <property type="entry name" value="BRIDGING INTEGRATOR 3"/>
    <property type="match status" value="1"/>
</dbReference>